<reference evidence="1 2" key="1">
    <citation type="journal article" date="2003" name="Proc. Natl. Acad. Sci. U.S.A.">
        <title>Complete genome sequence of the marine planctomycete Pirellula sp. strain 1.</title>
        <authorList>
            <person name="Gloeckner F.O."/>
            <person name="Kube M."/>
            <person name="Bauer M."/>
            <person name="Teeling H."/>
            <person name="Lombardot T."/>
            <person name="Ludwig W."/>
            <person name="Gade D."/>
            <person name="Beck A."/>
            <person name="Borzym K."/>
            <person name="Heitmann K."/>
            <person name="Rabus R."/>
            <person name="Schlesner H."/>
            <person name="Amann R."/>
            <person name="Reinhardt R."/>
        </authorList>
    </citation>
    <scope>NUCLEOTIDE SEQUENCE [LARGE SCALE GENOMIC DNA]</scope>
    <source>
        <strain evidence="2">DSM 10527 / NCIMB 13988 / SH1</strain>
    </source>
</reference>
<sequence length="97" mass="11674">MKRSRRRRLEFTQATRMTQRCRQRMSASGRCFFIQRLDQLHRRQRPWHESKWISELNEVSGLGARTWFGLCSEVLTSGLDRRRLRPTTVSPRATIQR</sequence>
<dbReference type="HOGENOM" id="CLU_2344723_0_0_0"/>
<organism evidence="1 2">
    <name type="scientific">Rhodopirellula baltica (strain DSM 10527 / NCIMB 13988 / SH1)</name>
    <dbReference type="NCBI Taxonomy" id="243090"/>
    <lineage>
        <taxon>Bacteria</taxon>
        <taxon>Pseudomonadati</taxon>
        <taxon>Planctomycetota</taxon>
        <taxon>Planctomycetia</taxon>
        <taxon>Pirellulales</taxon>
        <taxon>Pirellulaceae</taxon>
        <taxon>Rhodopirellula</taxon>
    </lineage>
</organism>
<dbReference type="KEGG" id="rba:RB7530"/>
<protein>
    <submittedName>
        <fullName evidence="1">Uncharacterized protein</fullName>
    </submittedName>
</protein>
<keyword evidence="2" id="KW-1185">Reference proteome</keyword>
<proteinExistence type="predicted"/>
<name>Q7UNK8_RHOBA</name>
<evidence type="ECO:0000313" key="1">
    <source>
        <dbReference type="EMBL" id="CAD75411.1"/>
    </source>
</evidence>
<evidence type="ECO:0000313" key="2">
    <source>
        <dbReference type="Proteomes" id="UP000001025"/>
    </source>
</evidence>
<dbReference type="EnsemblBacteria" id="CAD75411">
    <property type="protein sequence ID" value="CAD75411"/>
    <property type="gene ID" value="RB7530"/>
</dbReference>
<dbReference type="EMBL" id="BX294146">
    <property type="protein sequence ID" value="CAD75411.1"/>
    <property type="molecule type" value="Genomic_DNA"/>
</dbReference>
<dbReference type="STRING" id="243090.RB7530"/>
<gene>
    <name evidence="1" type="ordered locus">RB7530</name>
</gene>
<dbReference type="InParanoid" id="Q7UNK8"/>
<accession>Q7UNK8</accession>
<dbReference type="AlphaFoldDB" id="Q7UNK8"/>
<dbReference type="Proteomes" id="UP000001025">
    <property type="component" value="Chromosome"/>
</dbReference>